<comment type="function">
    <text evidence="11">Catalyzes the methylation of 5-carboxymethyl uridine to 5-methylcarboxymethyl uridine at the wobble position of the anticodon loop in tRNA via its methyltransferase domain. Catalyzes the last step in the formation of 5-methylcarboxymethyl uridine at the wobble position of the anticodon loop in target tRNA. Has a preference for tRNA(Arg) and tRNA(Glu), and does not bind tRNA(Lys). Binds tRNA and catalyzes the iron and alpha-ketoglutarate dependent hydroxylation of 5-methylcarboxymethyl uridine at the wobble position of the anticodon loop in tRNA via its dioxygenase domain, giving rise to 5-(S)-methoxycarbonylhydroxymethyluridine; has a preference for tRNA(Gly). Required for normal survival after DNA damage. May inhibit apoptosis and promote cell survival and angiogenesis.</text>
</comment>
<dbReference type="InterPro" id="IPR029063">
    <property type="entry name" value="SAM-dependent_MTases_sf"/>
</dbReference>
<evidence type="ECO:0000256" key="1">
    <source>
        <dbReference type="ARBA" id="ARBA00001954"/>
    </source>
</evidence>
<evidence type="ECO:0000259" key="16">
    <source>
        <dbReference type="PROSITE" id="PS50102"/>
    </source>
</evidence>
<feature type="compositionally biased region" description="Basic residues" evidence="15">
    <location>
        <begin position="17"/>
        <end position="27"/>
    </location>
</feature>
<dbReference type="Proteomes" id="UP000677054">
    <property type="component" value="Unassembled WGS sequence"/>
</dbReference>
<dbReference type="PROSITE" id="PS50102">
    <property type="entry name" value="RRM"/>
    <property type="match status" value="1"/>
</dbReference>
<dbReference type="GO" id="GO:0030488">
    <property type="term" value="P:tRNA methylation"/>
    <property type="evidence" value="ECO:0007669"/>
    <property type="project" value="TreeGrafter"/>
</dbReference>
<keyword evidence="7 14" id="KW-0694">RNA-binding</keyword>
<evidence type="ECO:0000256" key="14">
    <source>
        <dbReference type="PROSITE-ProRule" id="PRU00176"/>
    </source>
</evidence>
<dbReference type="InterPro" id="IPR012677">
    <property type="entry name" value="Nucleotide-bd_a/b_plait_sf"/>
</dbReference>
<evidence type="ECO:0000256" key="6">
    <source>
        <dbReference type="ARBA" id="ARBA00022833"/>
    </source>
</evidence>
<dbReference type="PROSITE" id="PS51471">
    <property type="entry name" value="FE2OG_OXY"/>
    <property type="match status" value="1"/>
</dbReference>
<dbReference type="Gene3D" id="3.30.70.330">
    <property type="match status" value="1"/>
</dbReference>
<evidence type="ECO:0000256" key="7">
    <source>
        <dbReference type="ARBA" id="ARBA00022884"/>
    </source>
</evidence>
<comment type="cofactor">
    <cofactor evidence="1">
        <name>Fe(2+)</name>
        <dbReference type="ChEBI" id="CHEBI:29033"/>
    </cofactor>
</comment>
<evidence type="ECO:0000256" key="9">
    <source>
        <dbReference type="ARBA" id="ARBA00023268"/>
    </source>
</evidence>
<dbReference type="InterPro" id="IPR027450">
    <property type="entry name" value="AlkB-like"/>
</dbReference>
<dbReference type="EC" id="2.1.1.229" evidence="3"/>
<feature type="compositionally biased region" description="Basic and acidic residues" evidence="15">
    <location>
        <begin position="1"/>
        <end position="10"/>
    </location>
</feature>
<feature type="region of interest" description="Disordered" evidence="15">
    <location>
        <begin position="1"/>
        <end position="27"/>
    </location>
</feature>
<evidence type="ECO:0000256" key="11">
    <source>
        <dbReference type="ARBA" id="ARBA00045506"/>
    </source>
</evidence>
<dbReference type="PANTHER" id="PTHR13069">
    <property type="entry name" value="ALKYLATED DNA REPAIR PROTEIN ALKB HOMOLOG 8"/>
    <property type="match status" value="1"/>
</dbReference>
<dbReference type="InterPro" id="IPR051422">
    <property type="entry name" value="AlkB_tRNA_MeTrf/Diox"/>
</dbReference>
<evidence type="ECO:0000256" key="13">
    <source>
        <dbReference type="ARBA" id="ARBA00049802"/>
    </source>
</evidence>
<keyword evidence="8" id="KW-0408">Iron</keyword>
<dbReference type="Pfam" id="PF08241">
    <property type="entry name" value="Methyltransf_11"/>
    <property type="match status" value="1"/>
</dbReference>
<evidence type="ECO:0000256" key="2">
    <source>
        <dbReference type="ARBA" id="ARBA00007879"/>
    </source>
</evidence>
<keyword evidence="4" id="KW-0489">Methyltransferase</keyword>
<evidence type="ECO:0000313" key="18">
    <source>
        <dbReference type="EMBL" id="CAD7241840.1"/>
    </source>
</evidence>
<dbReference type="EMBL" id="LR899700">
    <property type="protein sequence ID" value="CAD7241840.1"/>
    <property type="molecule type" value="Genomic_DNA"/>
</dbReference>
<evidence type="ECO:0000256" key="15">
    <source>
        <dbReference type="SAM" id="MobiDB-lite"/>
    </source>
</evidence>
<dbReference type="EMBL" id="CAJPEV010000183">
    <property type="protein sequence ID" value="CAG0881960.1"/>
    <property type="molecule type" value="Genomic_DNA"/>
</dbReference>
<dbReference type="Pfam" id="PF13532">
    <property type="entry name" value="2OG-FeII_Oxy_2"/>
    <property type="match status" value="1"/>
</dbReference>
<protein>
    <recommendedName>
        <fullName evidence="3">tRNA (carboxymethyluridine(34)-5-O)-methyltransferase</fullName>
        <ecNumber evidence="3">2.1.1.229</ecNumber>
    </recommendedName>
    <alternativeName>
        <fullName evidence="12">Alkylated DNA repair protein alkB homolog 8</fullName>
    </alternativeName>
    <alternativeName>
        <fullName evidence="13">S-adenosyl-L-methionine-dependent tRNA methyltransferase ALKBH8</fullName>
    </alternativeName>
</protein>
<dbReference type="GO" id="GO:0005737">
    <property type="term" value="C:cytoplasm"/>
    <property type="evidence" value="ECO:0007669"/>
    <property type="project" value="TreeGrafter"/>
</dbReference>
<dbReference type="InterPro" id="IPR005123">
    <property type="entry name" value="Oxoglu/Fe-dep_dioxygenase_dom"/>
</dbReference>
<dbReference type="SUPFAM" id="SSF53335">
    <property type="entry name" value="S-adenosyl-L-methionine-dependent methyltransferases"/>
    <property type="match status" value="1"/>
</dbReference>
<dbReference type="Pfam" id="PF00076">
    <property type="entry name" value="RRM_1"/>
    <property type="match status" value="1"/>
</dbReference>
<dbReference type="AlphaFoldDB" id="A0A7R8X757"/>
<evidence type="ECO:0000256" key="12">
    <source>
        <dbReference type="ARBA" id="ARBA00049786"/>
    </source>
</evidence>
<dbReference type="InterPro" id="IPR037151">
    <property type="entry name" value="AlkB-like_sf"/>
</dbReference>
<dbReference type="Gene3D" id="2.60.120.590">
    <property type="entry name" value="Alpha-ketoglutarate-dependent dioxygenase AlkB-like"/>
    <property type="match status" value="1"/>
</dbReference>
<name>A0A7R8X757_9CRUS</name>
<dbReference type="SMART" id="SM00360">
    <property type="entry name" value="RRM"/>
    <property type="match status" value="1"/>
</dbReference>
<dbReference type="GO" id="GO:0002098">
    <property type="term" value="P:tRNA wobble uridine modification"/>
    <property type="evidence" value="ECO:0007669"/>
    <property type="project" value="TreeGrafter"/>
</dbReference>
<dbReference type="Gene3D" id="3.40.50.150">
    <property type="entry name" value="Vaccinia Virus protein VP39"/>
    <property type="match status" value="1"/>
</dbReference>
<evidence type="ECO:0000256" key="3">
    <source>
        <dbReference type="ARBA" id="ARBA00012808"/>
    </source>
</evidence>
<keyword evidence="6" id="KW-0862">Zinc</keyword>
<dbReference type="InterPro" id="IPR013216">
    <property type="entry name" value="Methyltransf_11"/>
</dbReference>
<feature type="domain" description="Fe2OG dioxygenase" evidence="17">
    <location>
        <begin position="220"/>
        <end position="326"/>
    </location>
</feature>
<dbReference type="PANTHER" id="PTHR13069:SF21">
    <property type="entry name" value="ALKYLATED DNA REPAIR PROTEIN ALKB HOMOLOG 8"/>
    <property type="match status" value="1"/>
</dbReference>
<dbReference type="GO" id="GO:0106335">
    <property type="term" value="F:tRNA (5-carboxymethyluridine(34)-5-O)-methyltransferase activity"/>
    <property type="evidence" value="ECO:0007669"/>
    <property type="project" value="UniProtKB-EC"/>
</dbReference>
<proteinExistence type="inferred from homology"/>
<dbReference type="SUPFAM" id="SSF51197">
    <property type="entry name" value="Clavaminate synthase-like"/>
    <property type="match status" value="1"/>
</dbReference>
<reference evidence="18" key="1">
    <citation type="submission" date="2020-11" db="EMBL/GenBank/DDBJ databases">
        <authorList>
            <person name="Tran Van P."/>
        </authorList>
    </citation>
    <scope>NUCLEOTIDE SEQUENCE</scope>
</reference>
<dbReference type="GO" id="GO:0008757">
    <property type="term" value="F:S-adenosylmethionine-dependent methyltransferase activity"/>
    <property type="evidence" value="ECO:0007669"/>
    <property type="project" value="InterPro"/>
</dbReference>
<evidence type="ECO:0000313" key="19">
    <source>
        <dbReference type="Proteomes" id="UP000677054"/>
    </source>
</evidence>
<comment type="catalytic activity">
    <reaction evidence="10">
        <text>5-(carboxymethyl)uridine(34) in tRNA + S-adenosyl-L-methionine = 5-(2-methoxy-2-oxoethyl)uridine(34) in tRNA + S-adenosyl-L-homocysteine</text>
        <dbReference type="Rhea" id="RHEA:43208"/>
        <dbReference type="Rhea" id="RHEA-COMP:10407"/>
        <dbReference type="Rhea" id="RHEA-COMP:10408"/>
        <dbReference type="ChEBI" id="CHEBI:57856"/>
        <dbReference type="ChEBI" id="CHEBI:59789"/>
        <dbReference type="ChEBI" id="CHEBI:74851"/>
        <dbReference type="ChEBI" id="CHEBI:74882"/>
        <dbReference type="EC" id="2.1.1.229"/>
    </reaction>
</comment>
<gene>
    <name evidence="18" type="ORF">DSTB1V02_LOCUS1818</name>
</gene>
<evidence type="ECO:0000259" key="17">
    <source>
        <dbReference type="PROSITE" id="PS51471"/>
    </source>
</evidence>
<evidence type="ECO:0000256" key="10">
    <source>
        <dbReference type="ARBA" id="ARBA00034996"/>
    </source>
</evidence>
<comment type="similarity">
    <text evidence="2">Belongs to the alkB family.</text>
</comment>
<feature type="domain" description="RRM" evidence="16">
    <location>
        <begin position="47"/>
        <end position="122"/>
    </location>
</feature>
<dbReference type="InterPro" id="IPR035979">
    <property type="entry name" value="RBD_domain_sf"/>
</dbReference>
<keyword evidence="9" id="KW-0511">Multifunctional enzyme</keyword>
<dbReference type="InterPro" id="IPR000504">
    <property type="entry name" value="RRM_dom"/>
</dbReference>
<dbReference type="OrthoDB" id="271595at2759"/>
<dbReference type="GO" id="GO:0000049">
    <property type="term" value="F:tRNA binding"/>
    <property type="evidence" value="ECO:0007669"/>
    <property type="project" value="TreeGrafter"/>
</dbReference>
<dbReference type="SUPFAM" id="SSF54928">
    <property type="entry name" value="RNA-binding domain, RBD"/>
    <property type="match status" value="1"/>
</dbReference>
<accession>A0A7R8X757</accession>
<keyword evidence="19" id="KW-1185">Reference proteome</keyword>
<evidence type="ECO:0000256" key="5">
    <source>
        <dbReference type="ARBA" id="ARBA00022679"/>
    </source>
</evidence>
<keyword evidence="5" id="KW-0808">Transferase</keyword>
<dbReference type="CDD" id="cd02440">
    <property type="entry name" value="AdoMet_MTases"/>
    <property type="match status" value="1"/>
</dbReference>
<sequence length="601" mass="67784">MEAQCEKNEAAMDGVRSMRKADKKQRRSQKKILAFDPDLSPQNDPSPVLGVCNAGLMTGDTEESLLEVLSPYGVIRKLVMLPNSAFSIVEFHSQEQAEQAMLNLHGKIPLDGKTLYLTYLAAIPEKWKLKCKDEKLPEGLQLIKDFVSEEEEEMLLKSVSWDTPPLEGRDLKERQVRHYGYQFDYSTNNVNKDSPLPGGFPPSCQPVIDQLLLRGICPLPPDQLTVNRYSPGHGIAWHIDTHSAFESPILSLSLQGQVNIEFRHKVNGQRVSITLPPRSLLVMDGESRYAWAHRIAPRKTDVVRSPHGLSLLWRTTRTSFTFRRLRASPCHCSFPLLCDSQLSNDGIDSTELISPILEQLHVADVYEEIAEHFSSTRYKPWPRVKELVMDLVPGSLFLDVGCGNGKYFGLRNPHQSIVEIGCELSRGLAGIARDRGFSVVQGNMLGLPFRDSLFDACISIATLHHLASRAHRLHALGEMTRVLRQGGMLLVYVWAREQKRDQKDSSYLKKDRGKSSEGEVEFREFQGPDGMTVALPLHVNGTEFQHSDVLVPWTSKMGTTYRYYHVFVEGELPALCEEVPQLTIVQSYYDEGNWCVLAKKS</sequence>
<evidence type="ECO:0000256" key="8">
    <source>
        <dbReference type="ARBA" id="ARBA00023004"/>
    </source>
</evidence>
<evidence type="ECO:0000256" key="4">
    <source>
        <dbReference type="ARBA" id="ARBA00022603"/>
    </source>
</evidence>
<organism evidence="18">
    <name type="scientific">Darwinula stevensoni</name>
    <dbReference type="NCBI Taxonomy" id="69355"/>
    <lineage>
        <taxon>Eukaryota</taxon>
        <taxon>Metazoa</taxon>
        <taxon>Ecdysozoa</taxon>
        <taxon>Arthropoda</taxon>
        <taxon>Crustacea</taxon>
        <taxon>Oligostraca</taxon>
        <taxon>Ostracoda</taxon>
        <taxon>Podocopa</taxon>
        <taxon>Podocopida</taxon>
        <taxon>Darwinulocopina</taxon>
        <taxon>Darwinuloidea</taxon>
        <taxon>Darwinulidae</taxon>
        <taxon>Darwinula</taxon>
    </lineage>
</organism>
<dbReference type="GO" id="GO:0005634">
    <property type="term" value="C:nucleus"/>
    <property type="evidence" value="ECO:0007669"/>
    <property type="project" value="TreeGrafter"/>
</dbReference>